<dbReference type="Pfam" id="PF00072">
    <property type="entry name" value="Response_reg"/>
    <property type="match status" value="1"/>
</dbReference>
<dbReference type="PANTHER" id="PTHR44591">
    <property type="entry name" value="STRESS RESPONSE REGULATOR PROTEIN 1"/>
    <property type="match status" value="1"/>
</dbReference>
<proteinExistence type="predicted"/>
<evidence type="ECO:0000313" key="4">
    <source>
        <dbReference type="EMBL" id="PTM96265.1"/>
    </source>
</evidence>
<feature type="domain" description="Response regulatory" evidence="3">
    <location>
        <begin position="3"/>
        <end position="119"/>
    </location>
</feature>
<dbReference type="RefSeq" id="WP_108002335.1">
    <property type="nucleotide sequence ID" value="NZ_JBHEEX010000002.1"/>
</dbReference>
<dbReference type="Gene3D" id="3.40.50.2300">
    <property type="match status" value="1"/>
</dbReference>
<dbReference type="PROSITE" id="PS50110">
    <property type="entry name" value="RESPONSE_REGULATORY"/>
    <property type="match status" value="1"/>
</dbReference>
<dbReference type="Proteomes" id="UP000241247">
    <property type="component" value="Unassembled WGS sequence"/>
</dbReference>
<evidence type="ECO:0000256" key="2">
    <source>
        <dbReference type="PROSITE-ProRule" id="PRU00169"/>
    </source>
</evidence>
<dbReference type="GO" id="GO:0000160">
    <property type="term" value="P:phosphorelay signal transduction system"/>
    <property type="evidence" value="ECO:0007669"/>
    <property type="project" value="InterPro"/>
</dbReference>
<dbReference type="OrthoDB" id="9801602at2"/>
<dbReference type="CDD" id="cd17574">
    <property type="entry name" value="REC_OmpR"/>
    <property type="match status" value="1"/>
</dbReference>
<keyword evidence="1 2" id="KW-0597">Phosphoprotein</keyword>
<dbReference type="SUPFAM" id="SSF52172">
    <property type="entry name" value="CheY-like"/>
    <property type="match status" value="1"/>
</dbReference>
<dbReference type="InterPro" id="IPR050595">
    <property type="entry name" value="Bact_response_regulator"/>
</dbReference>
<gene>
    <name evidence="4" type="ORF">C7449_103279</name>
</gene>
<dbReference type="InterPro" id="IPR001789">
    <property type="entry name" value="Sig_transdc_resp-reg_receiver"/>
</dbReference>
<sequence length="132" mass="14437">MTDILIVEDEQAILESLEFILTRCGWSVGVARDGEAALQAALRFQPRLVLLDIMLPKRGGLDVLKILRSNAALASTPVLILTARGQQYDRQAAMDLKADGFITKPYANGEVVDAVRRILDSRPRPAASRAHA</sequence>
<evidence type="ECO:0000256" key="1">
    <source>
        <dbReference type="ARBA" id="ARBA00022553"/>
    </source>
</evidence>
<dbReference type="SMART" id="SM00448">
    <property type="entry name" value="REC"/>
    <property type="match status" value="1"/>
</dbReference>
<evidence type="ECO:0000313" key="5">
    <source>
        <dbReference type="Proteomes" id="UP000241247"/>
    </source>
</evidence>
<feature type="modified residue" description="4-aspartylphosphate" evidence="2">
    <location>
        <position position="52"/>
    </location>
</feature>
<accession>A0A2T5BBA2</accession>
<protein>
    <submittedName>
        <fullName evidence="4">Response regulator receiver domain-containing protein</fullName>
    </submittedName>
</protein>
<dbReference type="AlphaFoldDB" id="A0A2T5BBA2"/>
<keyword evidence="5" id="KW-1185">Reference proteome</keyword>
<evidence type="ECO:0000259" key="3">
    <source>
        <dbReference type="PROSITE" id="PS50110"/>
    </source>
</evidence>
<organism evidence="4 5">
    <name type="scientific">Mycoplana dimorpha</name>
    <dbReference type="NCBI Taxonomy" id="28320"/>
    <lineage>
        <taxon>Bacteria</taxon>
        <taxon>Pseudomonadati</taxon>
        <taxon>Pseudomonadota</taxon>
        <taxon>Alphaproteobacteria</taxon>
        <taxon>Hyphomicrobiales</taxon>
        <taxon>Rhizobiaceae</taxon>
        <taxon>Mycoplana</taxon>
    </lineage>
</organism>
<dbReference type="InterPro" id="IPR011006">
    <property type="entry name" value="CheY-like_superfamily"/>
</dbReference>
<reference evidence="4 5" key="1">
    <citation type="submission" date="2018-04" db="EMBL/GenBank/DDBJ databases">
        <title>Genomic Encyclopedia of Type Strains, Phase IV (KMG-IV): sequencing the most valuable type-strain genomes for metagenomic binning, comparative biology and taxonomic classification.</title>
        <authorList>
            <person name="Goeker M."/>
        </authorList>
    </citation>
    <scope>NUCLEOTIDE SEQUENCE [LARGE SCALE GENOMIC DNA]</scope>
    <source>
        <strain evidence="4 5">DSM 7138</strain>
    </source>
</reference>
<dbReference type="PANTHER" id="PTHR44591:SF22">
    <property type="entry name" value="CHEY SUBFAMILY"/>
    <property type="match status" value="1"/>
</dbReference>
<comment type="caution">
    <text evidence="4">The sequence shown here is derived from an EMBL/GenBank/DDBJ whole genome shotgun (WGS) entry which is preliminary data.</text>
</comment>
<name>A0A2T5BBA2_MYCDI</name>
<dbReference type="EMBL" id="PZZZ01000003">
    <property type="protein sequence ID" value="PTM96265.1"/>
    <property type="molecule type" value="Genomic_DNA"/>
</dbReference>